<reference evidence="1 2" key="1">
    <citation type="journal article" date="2022" name="New Phytol.">
        <title>Ecological generalism drives hyperdiversity of secondary metabolite gene clusters in xylarialean endophytes.</title>
        <authorList>
            <person name="Franco M.E.E."/>
            <person name="Wisecaver J.H."/>
            <person name="Arnold A.E."/>
            <person name="Ju Y.M."/>
            <person name="Slot J.C."/>
            <person name="Ahrendt S."/>
            <person name="Moore L.P."/>
            <person name="Eastman K.E."/>
            <person name="Scott K."/>
            <person name="Konkel Z."/>
            <person name="Mondo S.J."/>
            <person name="Kuo A."/>
            <person name="Hayes R.D."/>
            <person name="Haridas S."/>
            <person name="Andreopoulos B."/>
            <person name="Riley R."/>
            <person name="LaButti K."/>
            <person name="Pangilinan J."/>
            <person name="Lipzen A."/>
            <person name="Amirebrahimi M."/>
            <person name="Yan J."/>
            <person name="Adam C."/>
            <person name="Keymanesh K."/>
            <person name="Ng V."/>
            <person name="Louie K."/>
            <person name="Northen T."/>
            <person name="Drula E."/>
            <person name="Henrissat B."/>
            <person name="Hsieh H.M."/>
            <person name="Youens-Clark K."/>
            <person name="Lutzoni F."/>
            <person name="Miadlikowska J."/>
            <person name="Eastwood D.C."/>
            <person name="Hamelin R.C."/>
            <person name="Grigoriev I.V."/>
            <person name="U'Ren J.M."/>
        </authorList>
    </citation>
    <scope>NUCLEOTIDE SEQUENCE [LARGE SCALE GENOMIC DNA]</scope>
    <source>
        <strain evidence="1 2">ER1909</strain>
    </source>
</reference>
<accession>A0ACC0D3Q1</accession>
<evidence type="ECO:0000313" key="2">
    <source>
        <dbReference type="Proteomes" id="UP001497680"/>
    </source>
</evidence>
<keyword evidence="2" id="KW-1185">Reference proteome</keyword>
<dbReference type="Proteomes" id="UP001497680">
    <property type="component" value="Unassembled WGS sequence"/>
</dbReference>
<sequence length="637" mass="70870">MGEQHTANKHYAILIGIDSYPVAPLTSCVRDVNTIRKCLVESPYSIDIRTFTAGGSEPAPPLETLPTCGNVISALTSITSQAEEGDFVYLHYSGHGTRSKPCFDFSNHSTGDLALVLLKKDKSDVELLLGPMLASLLKRMVDNGLVVTVVLDCCFSASVYRNSGGNVRYLPHSPVATSTASFDLNDGLTRNAIYTKSRDASMRDNWLLDPDRYTILAACGPHETAKGGAIETSKEGERYGALSYFLSKTLSHYGLRRKHKDIHRHLCARFWESCVSQHPVLYGNGRQGFFGQVDLDHDVKSLCITAHEGEFHIPVGRAHGLCDGDRFSISPLGSGNLPSEEREFMAKAGVTYVGPLTSELELLNAPCSIQTGWTAEPLTCSYLAKYLVRLGTSIPHHDEWQTQLTRRSLVTSIDSRNQHPMFQVELINNKYEIFDNDGQKISNLPPVTLQDQADIGRVCDVLEHLARFNMAKDLTNESTKSSFRESFDIRIINQNRESFGPGEQMDVQDNDVIKIVMSNKGETVLYVHLYDLSPCRGVENMLSAYEVIHPRNDIKGFTGFSTKKIRMTKPLVIQDSCEDIIKVFITSLPTSFDMLELPKLHELAKGDAGHRVTPSYDHVSEDWISLQFSIRISQPTS</sequence>
<name>A0ACC0D3Q1_9PEZI</name>
<proteinExistence type="predicted"/>
<comment type="caution">
    <text evidence="1">The sequence shown here is derived from an EMBL/GenBank/DDBJ whole genome shotgun (WGS) entry which is preliminary data.</text>
</comment>
<organism evidence="1 2">
    <name type="scientific">Hypoxylon rubiginosum</name>
    <dbReference type="NCBI Taxonomy" id="110542"/>
    <lineage>
        <taxon>Eukaryota</taxon>
        <taxon>Fungi</taxon>
        <taxon>Dikarya</taxon>
        <taxon>Ascomycota</taxon>
        <taxon>Pezizomycotina</taxon>
        <taxon>Sordariomycetes</taxon>
        <taxon>Xylariomycetidae</taxon>
        <taxon>Xylariales</taxon>
        <taxon>Hypoxylaceae</taxon>
        <taxon>Hypoxylon</taxon>
    </lineage>
</organism>
<protein>
    <submittedName>
        <fullName evidence="1">Caspase</fullName>
    </submittedName>
</protein>
<dbReference type="EMBL" id="MU394309">
    <property type="protein sequence ID" value="KAI6087273.1"/>
    <property type="molecule type" value="Genomic_DNA"/>
</dbReference>
<evidence type="ECO:0000313" key="1">
    <source>
        <dbReference type="EMBL" id="KAI6087273.1"/>
    </source>
</evidence>
<gene>
    <name evidence="1" type="ORF">F4821DRAFT_116961</name>
</gene>